<dbReference type="InterPro" id="IPR000719">
    <property type="entry name" value="Prot_kinase_dom"/>
</dbReference>
<reference evidence="6" key="2">
    <citation type="submission" date="2014-06" db="EMBL/GenBank/DDBJ databases">
        <authorList>
            <person name="Hu T."/>
            <person name="Eisen M.B."/>
            <person name="Thornton K.R."/>
            <person name="Andolfatto P."/>
        </authorList>
    </citation>
    <scope>NUCLEOTIDE SEQUENCE</scope>
    <source>
        <strain evidence="6">W501</strain>
    </source>
</reference>
<reference evidence="6" key="3">
    <citation type="submission" date="2015-04" db="EMBL/GenBank/DDBJ databases">
        <authorList>
            <consortium name="FlyBase"/>
        </authorList>
    </citation>
    <scope>NUCLEOTIDE SEQUENCE</scope>
    <source>
        <strain evidence="6">W501</strain>
    </source>
</reference>
<keyword evidence="2 3" id="KW-0067">ATP-binding</keyword>
<protein>
    <recommendedName>
        <fullName evidence="5">Protein kinase domain-containing protein</fullName>
    </recommendedName>
</protein>
<dbReference type="FunFam" id="1.10.510.10:FF:000500">
    <property type="entry name" value="serine/threonine-protein kinase SBK1"/>
    <property type="match status" value="1"/>
</dbReference>
<dbReference type="Pfam" id="PF00069">
    <property type="entry name" value="Pkinase"/>
    <property type="match status" value="1"/>
</dbReference>
<dbReference type="InterPro" id="IPR017441">
    <property type="entry name" value="Protein_kinase_ATP_BS"/>
</dbReference>
<dbReference type="PROSITE" id="PS50011">
    <property type="entry name" value="PROTEIN_KINASE_DOM"/>
    <property type="match status" value="1"/>
</dbReference>
<dbReference type="PANTHER" id="PTHR24359:SF1">
    <property type="entry name" value="INHIBITOR OF NUCLEAR FACTOR KAPPA-B KINASE EPSILON SUBUNIT HOMOLOG 1-RELATED"/>
    <property type="match status" value="1"/>
</dbReference>
<dbReference type="InterPro" id="IPR008271">
    <property type="entry name" value="Ser/Thr_kinase_AS"/>
</dbReference>
<dbReference type="EMBL" id="CM002911">
    <property type="protein sequence ID" value="KMY94288.1"/>
    <property type="molecule type" value="Genomic_DNA"/>
</dbReference>
<dbReference type="PROSITE" id="PS00107">
    <property type="entry name" value="PROTEIN_KINASE_ATP"/>
    <property type="match status" value="1"/>
</dbReference>
<dbReference type="Gene3D" id="1.10.510.10">
    <property type="entry name" value="Transferase(Phosphotransferase) domain 1"/>
    <property type="match status" value="1"/>
</dbReference>
<dbReference type="PROSITE" id="PS00108">
    <property type="entry name" value="PROTEIN_KINASE_ST"/>
    <property type="match status" value="1"/>
</dbReference>
<keyword evidence="1 3" id="KW-0547">Nucleotide-binding</keyword>
<dbReference type="GO" id="GO:0005524">
    <property type="term" value="F:ATP binding"/>
    <property type="evidence" value="ECO:0007669"/>
    <property type="project" value="UniProtKB-UniRule"/>
</dbReference>
<evidence type="ECO:0000259" key="5">
    <source>
        <dbReference type="PROSITE" id="PS50011"/>
    </source>
</evidence>
<dbReference type="AlphaFoldDB" id="A0A0J9RDY4"/>
<dbReference type="CDD" id="cd13987">
    <property type="entry name" value="STKc_SBK1"/>
    <property type="match status" value="1"/>
</dbReference>
<dbReference type="GO" id="GO:0004674">
    <property type="term" value="F:protein serine/threonine kinase activity"/>
    <property type="evidence" value="ECO:0007669"/>
    <property type="project" value="TreeGrafter"/>
</dbReference>
<gene>
    <name evidence="6" type="primary">Dsim\GD11205</name>
    <name evidence="6" type="ORF">Dsimw501_GD11205</name>
</gene>
<dbReference type="KEGG" id="dsi:Dsimw501_GD11205"/>
<sequence>MSKKPRGNIHKIREFELEKIQLVDEFDIIQIVGEGWFGKILLVEHRGSQTEMVLKAVPKPYVTLRDFYREFHYGLHLGVHRHIVTTYDVAFETAGFYVFTQEYAPLGDLTSNVTDSGVGEVYSKRVAKQLASAIDYMHSKDIVHRDIKLDNVLIYRSDFQRIKLCDFGESFPTGSTVERRNEWLPYSPPEVLEIKPEGSYKADPSHDVWQFGIVIFVCLTGCLPWQKAASDDPRYVRYLAWQGGLMMMPLRRTPRLFKLLTSNAQRMFKRFFARISNRPKSLADVTKFLDDRWLAKTAQKEMAEYETDELCPSMYSFHSSPDEKNKLLYTLADCGIETNVDRQQKKNRIKDWIESSIITEEDEVNIAIRNGFLIGEVKELDRNTFFLIMRNKFPTSDTKPCSIKIGYCHSREPLPGHISSLRKPTSPAESAKEINSTLKDATQKHFDPRTGALQQGPSEMGQVAMAYSKSASPASNYSTTASTLNNADSLMTLGSRQDLLASNLTMYTSMETELNRLELRDARHSSYANLPYASQVKDSAYGSVDVSEMAAAASRSPSLMKDTAYDRTTSSSSHNIARRQRR</sequence>
<feature type="binding site" evidence="3">
    <location>
        <position position="55"/>
    </location>
    <ligand>
        <name>ATP</name>
        <dbReference type="ChEBI" id="CHEBI:30616"/>
    </ligand>
</feature>
<feature type="domain" description="Protein kinase" evidence="5">
    <location>
        <begin position="26"/>
        <end position="294"/>
    </location>
</feature>
<evidence type="ECO:0000256" key="1">
    <source>
        <dbReference type="ARBA" id="ARBA00022741"/>
    </source>
</evidence>
<dbReference type="Proteomes" id="UP000035880">
    <property type="component" value="Chromosome 2R"/>
</dbReference>
<dbReference type="OrthoDB" id="6513151at2759"/>
<dbReference type="SMART" id="SM00220">
    <property type="entry name" value="S_TKc"/>
    <property type="match status" value="1"/>
</dbReference>
<accession>A0A0J9RDY4</accession>
<feature type="compositionally biased region" description="Polar residues" evidence="4">
    <location>
        <begin position="566"/>
        <end position="575"/>
    </location>
</feature>
<evidence type="ECO:0000256" key="4">
    <source>
        <dbReference type="SAM" id="MobiDB-lite"/>
    </source>
</evidence>
<dbReference type="PANTHER" id="PTHR24359">
    <property type="entry name" value="SERINE/THREONINE-PROTEIN KINASE SBK1"/>
    <property type="match status" value="1"/>
</dbReference>
<evidence type="ECO:0000313" key="6">
    <source>
        <dbReference type="EMBL" id="KMY94288.1"/>
    </source>
</evidence>
<evidence type="ECO:0000256" key="2">
    <source>
        <dbReference type="ARBA" id="ARBA00022840"/>
    </source>
</evidence>
<dbReference type="Bgee" id="FBgn0182958">
    <property type="expression patterns" value="Expressed in adult organism and 3 other cell types or tissues"/>
</dbReference>
<organism evidence="6">
    <name type="scientific">Drosophila simulans</name>
    <name type="common">Fruit fly</name>
    <dbReference type="NCBI Taxonomy" id="7240"/>
    <lineage>
        <taxon>Eukaryota</taxon>
        <taxon>Metazoa</taxon>
        <taxon>Ecdysozoa</taxon>
        <taxon>Arthropoda</taxon>
        <taxon>Hexapoda</taxon>
        <taxon>Insecta</taxon>
        <taxon>Pterygota</taxon>
        <taxon>Neoptera</taxon>
        <taxon>Endopterygota</taxon>
        <taxon>Diptera</taxon>
        <taxon>Brachycera</taxon>
        <taxon>Muscomorpha</taxon>
        <taxon>Ephydroidea</taxon>
        <taxon>Drosophilidae</taxon>
        <taxon>Drosophila</taxon>
        <taxon>Sophophora</taxon>
    </lineage>
</organism>
<reference evidence="6" key="1">
    <citation type="journal article" date="2013" name="Genome Res.">
        <title>A second-generation assembly of the Drosophila simulans genome provides new insights into patterns of lineage-specific divergence.</title>
        <authorList>
            <person name="Hu T.T."/>
            <person name="Eisen M.B."/>
            <person name="Thornton K.R."/>
            <person name="Andolfatto P."/>
        </authorList>
    </citation>
    <scope>NUCLEOTIDE SEQUENCE [LARGE SCALE GENOMIC DNA]</scope>
    <source>
        <strain evidence="6">W501</strain>
    </source>
</reference>
<proteinExistence type="predicted"/>
<dbReference type="SUPFAM" id="SSF56112">
    <property type="entry name" value="Protein kinase-like (PK-like)"/>
    <property type="match status" value="1"/>
</dbReference>
<dbReference type="InterPro" id="IPR011009">
    <property type="entry name" value="Kinase-like_dom_sf"/>
</dbReference>
<evidence type="ECO:0000256" key="3">
    <source>
        <dbReference type="PROSITE-ProRule" id="PRU10141"/>
    </source>
</evidence>
<name>A0A0J9RDY4_DROSI</name>
<feature type="region of interest" description="Disordered" evidence="4">
    <location>
        <begin position="552"/>
        <end position="582"/>
    </location>
</feature>